<name>A0A9P0PD40_ACAOB</name>
<keyword evidence="1" id="KW-0472">Membrane</keyword>
<dbReference type="Proteomes" id="UP001152888">
    <property type="component" value="Unassembled WGS sequence"/>
</dbReference>
<proteinExistence type="predicted"/>
<feature type="transmembrane region" description="Helical" evidence="1">
    <location>
        <begin position="22"/>
        <end position="42"/>
    </location>
</feature>
<comment type="caution">
    <text evidence="2">The sequence shown here is derived from an EMBL/GenBank/DDBJ whole genome shotgun (WGS) entry which is preliminary data.</text>
</comment>
<keyword evidence="3" id="KW-1185">Reference proteome</keyword>
<keyword evidence="1" id="KW-1133">Transmembrane helix</keyword>
<evidence type="ECO:0000313" key="3">
    <source>
        <dbReference type="Proteomes" id="UP001152888"/>
    </source>
</evidence>
<protein>
    <submittedName>
        <fullName evidence="2">Uncharacterized protein</fullName>
    </submittedName>
</protein>
<dbReference type="AlphaFoldDB" id="A0A9P0PD40"/>
<evidence type="ECO:0000313" key="2">
    <source>
        <dbReference type="EMBL" id="CAH1981381.1"/>
    </source>
</evidence>
<organism evidence="2 3">
    <name type="scientific">Acanthoscelides obtectus</name>
    <name type="common">Bean weevil</name>
    <name type="synonym">Bruchus obtectus</name>
    <dbReference type="NCBI Taxonomy" id="200917"/>
    <lineage>
        <taxon>Eukaryota</taxon>
        <taxon>Metazoa</taxon>
        <taxon>Ecdysozoa</taxon>
        <taxon>Arthropoda</taxon>
        <taxon>Hexapoda</taxon>
        <taxon>Insecta</taxon>
        <taxon>Pterygota</taxon>
        <taxon>Neoptera</taxon>
        <taxon>Endopterygota</taxon>
        <taxon>Coleoptera</taxon>
        <taxon>Polyphaga</taxon>
        <taxon>Cucujiformia</taxon>
        <taxon>Chrysomeloidea</taxon>
        <taxon>Chrysomelidae</taxon>
        <taxon>Bruchinae</taxon>
        <taxon>Bruchini</taxon>
        <taxon>Acanthoscelides</taxon>
    </lineage>
</organism>
<dbReference type="EMBL" id="CAKOFQ010006907">
    <property type="protein sequence ID" value="CAH1981381.1"/>
    <property type="molecule type" value="Genomic_DNA"/>
</dbReference>
<dbReference type="OrthoDB" id="41362at2759"/>
<evidence type="ECO:0000256" key="1">
    <source>
        <dbReference type="SAM" id="Phobius"/>
    </source>
</evidence>
<sequence length="68" mass="7921">MFVSSGVKHTETSITMAVPRRFILPLISILVVMMLMMMMTTIDSSSDGEMRDEEIWPRIRQKCMRLIQ</sequence>
<gene>
    <name evidence="2" type="ORF">ACAOBT_LOCUS14440</name>
</gene>
<keyword evidence="1" id="KW-0812">Transmembrane</keyword>
<reference evidence="2" key="1">
    <citation type="submission" date="2022-03" db="EMBL/GenBank/DDBJ databases">
        <authorList>
            <person name="Sayadi A."/>
        </authorList>
    </citation>
    <scope>NUCLEOTIDE SEQUENCE</scope>
</reference>
<accession>A0A9P0PD40</accession>